<keyword evidence="1" id="KW-1133">Transmembrane helix</keyword>
<comment type="caution">
    <text evidence="2">The sequence shown here is derived from an EMBL/GenBank/DDBJ whole genome shotgun (WGS) entry which is preliminary data.</text>
</comment>
<dbReference type="Proteomes" id="UP000070539">
    <property type="component" value="Unassembled WGS sequence"/>
</dbReference>
<keyword evidence="1" id="KW-0812">Transmembrane</keyword>
<reference evidence="2 3" key="1">
    <citation type="submission" date="2016-01" db="EMBL/GenBank/DDBJ databases">
        <title>Genome sequence of Clostridium neopropionicum X4, DSM-3847.</title>
        <authorList>
            <person name="Poehlein A."/>
            <person name="Beck M.H."/>
            <person name="Bengelsdorf F.R."/>
            <person name="Daniel R."/>
            <person name="Duerre P."/>
        </authorList>
    </citation>
    <scope>NUCLEOTIDE SEQUENCE [LARGE SCALE GENOMIC DNA]</scope>
    <source>
        <strain evidence="2 3">DSM-3847</strain>
    </source>
</reference>
<protein>
    <submittedName>
        <fullName evidence="2">Uncharacterized protein</fullName>
    </submittedName>
</protein>
<evidence type="ECO:0000313" key="2">
    <source>
        <dbReference type="EMBL" id="KXL53800.1"/>
    </source>
</evidence>
<keyword evidence="1" id="KW-0472">Membrane</keyword>
<evidence type="ECO:0000256" key="1">
    <source>
        <dbReference type="SAM" id="Phobius"/>
    </source>
</evidence>
<keyword evidence="3" id="KW-1185">Reference proteome</keyword>
<evidence type="ECO:0000313" key="3">
    <source>
        <dbReference type="Proteomes" id="UP000070539"/>
    </source>
</evidence>
<organism evidence="2 3">
    <name type="scientific">Anaerotignum neopropionicum</name>
    <dbReference type="NCBI Taxonomy" id="36847"/>
    <lineage>
        <taxon>Bacteria</taxon>
        <taxon>Bacillati</taxon>
        <taxon>Bacillota</taxon>
        <taxon>Clostridia</taxon>
        <taxon>Lachnospirales</taxon>
        <taxon>Anaerotignaceae</taxon>
        <taxon>Anaerotignum</taxon>
    </lineage>
</organism>
<dbReference type="EMBL" id="LRVM01000002">
    <property type="protein sequence ID" value="KXL53800.1"/>
    <property type="molecule type" value="Genomic_DNA"/>
</dbReference>
<feature type="transmembrane region" description="Helical" evidence="1">
    <location>
        <begin position="9"/>
        <end position="30"/>
    </location>
</feature>
<proteinExistence type="predicted"/>
<name>A0A136WHB5_9FIRM</name>
<dbReference type="AlphaFoldDB" id="A0A136WHB5"/>
<accession>A0A136WHB5</accession>
<sequence length="42" mass="4807">MRKGGNKKGFIALCVIVPMVIALAFIPKVIKERKKRKYNLSF</sequence>
<gene>
    <name evidence="2" type="ORF">CLNEO_10260</name>
</gene>